<organism evidence="9 10">
    <name type="scientific">Longimonas halophila</name>
    <dbReference type="NCBI Taxonomy" id="1469170"/>
    <lineage>
        <taxon>Bacteria</taxon>
        <taxon>Pseudomonadati</taxon>
        <taxon>Rhodothermota</taxon>
        <taxon>Rhodothermia</taxon>
        <taxon>Rhodothermales</taxon>
        <taxon>Salisaetaceae</taxon>
        <taxon>Longimonas</taxon>
    </lineage>
</organism>
<proteinExistence type="predicted"/>
<dbReference type="EMBL" id="PDEP01000005">
    <property type="protein sequence ID" value="PEN07634.1"/>
    <property type="molecule type" value="Genomic_DNA"/>
</dbReference>
<feature type="transmembrane region" description="Helical" evidence="6">
    <location>
        <begin position="372"/>
        <end position="395"/>
    </location>
</feature>
<dbReference type="Proteomes" id="UP000221024">
    <property type="component" value="Unassembled WGS sequence"/>
</dbReference>
<feature type="transmembrane region" description="Helical" evidence="6">
    <location>
        <begin position="283"/>
        <end position="310"/>
    </location>
</feature>
<protein>
    <submittedName>
        <fullName evidence="9">ABC transporter permease</fullName>
    </submittedName>
</protein>
<evidence type="ECO:0000256" key="1">
    <source>
        <dbReference type="ARBA" id="ARBA00004651"/>
    </source>
</evidence>
<dbReference type="GO" id="GO:0022857">
    <property type="term" value="F:transmembrane transporter activity"/>
    <property type="evidence" value="ECO:0007669"/>
    <property type="project" value="TreeGrafter"/>
</dbReference>
<dbReference type="AlphaFoldDB" id="A0A2H3NM82"/>
<dbReference type="PANTHER" id="PTHR30572:SF15">
    <property type="entry name" value="ABC TRANSPORTER PERMEASE"/>
    <property type="match status" value="1"/>
</dbReference>
<reference evidence="9 10" key="1">
    <citation type="submission" date="2017-10" db="EMBL/GenBank/DDBJ databases">
        <title>Draft genome of Longimonas halophila.</title>
        <authorList>
            <person name="Goh K.M."/>
            <person name="Shamsir M.S."/>
            <person name="Lim S.W."/>
        </authorList>
    </citation>
    <scope>NUCLEOTIDE SEQUENCE [LARGE SCALE GENOMIC DNA]</scope>
    <source>
        <strain evidence="9 10">KCTC 42399</strain>
    </source>
</reference>
<feature type="transmembrane region" description="Helical" evidence="6">
    <location>
        <begin position="330"/>
        <end position="352"/>
    </location>
</feature>
<feature type="transmembrane region" description="Helical" evidence="6">
    <location>
        <begin position="21"/>
        <end position="42"/>
    </location>
</feature>
<dbReference type="PANTHER" id="PTHR30572">
    <property type="entry name" value="MEMBRANE COMPONENT OF TRANSPORTER-RELATED"/>
    <property type="match status" value="1"/>
</dbReference>
<keyword evidence="2" id="KW-1003">Cell membrane</keyword>
<comment type="caution">
    <text evidence="9">The sequence shown here is derived from an EMBL/GenBank/DDBJ whole genome shotgun (WGS) entry which is preliminary data.</text>
</comment>
<dbReference type="InterPro" id="IPR003838">
    <property type="entry name" value="ABC3_permease_C"/>
</dbReference>
<dbReference type="Pfam" id="PF12704">
    <property type="entry name" value="MacB_PCD"/>
    <property type="match status" value="1"/>
</dbReference>
<dbReference type="InterPro" id="IPR050250">
    <property type="entry name" value="Macrolide_Exporter_MacB"/>
</dbReference>
<dbReference type="OrthoDB" id="9770036at2"/>
<keyword evidence="5 6" id="KW-0472">Membrane</keyword>
<evidence type="ECO:0000256" key="5">
    <source>
        <dbReference type="ARBA" id="ARBA00023136"/>
    </source>
</evidence>
<dbReference type="InterPro" id="IPR025857">
    <property type="entry name" value="MacB_PCD"/>
</dbReference>
<gene>
    <name evidence="9" type="ORF">CRI93_06535</name>
</gene>
<accession>A0A2H3NM82</accession>
<evidence type="ECO:0000313" key="10">
    <source>
        <dbReference type="Proteomes" id="UP000221024"/>
    </source>
</evidence>
<comment type="subcellular location">
    <subcellularLocation>
        <location evidence="1">Cell membrane</location>
        <topology evidence="1">Multi-pass membrane protein</topology>
    </subcellularLocation>
</comment>
<dbReference type="GO" id="GO:0005886">
    <property type="term" value="C:plasma membrane"/>
    <property type="evidence" value="ECO:0007669"/>
    <property type="project" value="UniProtKB-SubCell"/>
</dbReference>
<keyword evidence="3 6" id="KW-0812">Transmembrane</keyword>
<name>A0A2H3NM82_9BACT</name>
<dbReference type="RefSeq" id="WP_098061822.1">
    <property type="nucleotide sequence ID" value="NZ_PDEP01000005.1"/>
</dbReference>
<feature type="domain" description="ABC3 transporter permease C-terminal" evidence="7">
    <location>
        <begin position="290"/>
        <end position="402"/>
    </location>
</feature>
<keyword evidence="4 6" id="KW-1133">Transmembrane helix</keyword>
<evidence type="ECO:0000256" key="3">
    <source>
        <dbReference type="ARBA" id="ARBA00022692"/>
    </source>
</evidence>
<dbReference type="Pfam" id="PF02687">
    <property type="entry name" value="FtsX"/>
    <property type="match status" value="1"/>
</dbReference>
<evidence type="ECO:0000256" key="6">
    <source>
        <dbReference type="SAM" id="Phobius"/>
    </source>
</evidence>
<evidence type="ECO:0000313" key="9">
    <source>
        <dbReference type="EMBL" id="PEN07634.1"/>
    </source>
</evidence>
<feature type="domain" description="MacB-like periplasmic core" evidence="8">
    <location>
        <begin position="21"/>
        <end position="246"/>
    </location>
</feature>
<sequence>MNLIEAFWSALRALRANLTRSALTLLGMVIGVFAVIAAVTAVDVIDTYFKESIQQYGTNTFSVKRHGDQFVGPQRGRTYRPPVTYNQVETLRERVGGTYDVSVLEQFAWRERAQSRFEETEAAIELHGTDAFFLDNYGFTLEAGRPFTVQDVRNGRPVAMLGAPVAETLFPNETPIGKTVRIGRVRLEVVGVLEAKGGFLGLDPDSRIYAPITHLLATYGDGGRDMNSVSVRVGNEAQMQAAQDAVISQMRVIRQVDAGAENNFEIETNASARSTFDTFTATLTIAGAGIGLIALVTAGIGIMNIMLVSVTERTREIGVRKSVGAKKRDILGQFLLEAVVLCQIGGLLGIGLGGAFGNLVAVYFDIGMSFPWGWAVGAVIGVTLIAVAFGGYPAYKAARLDPIESLRYE</sequence>
<evidence type="ECO:0000256" key="2">
    <source>
        <dbReference type="ARBA" id="ARBA00022475"/>
    </source>
</evidence>
<evidence type="ECO:0000256" key="4">
    <source>
        <dbReference type="ARBA" id="ARBA00022989"/>
    </source>
</evidence>
<evidence type="ECO:0000259" key="8">
    <source>
        <dbReference type="Pfam" id="PF12704"/>
    </source>
</evidence>
<evidence type="ECO:0000259" key="7">
    <source>
        <dbReference type="Pfam" id="PF02687"/>
    </source>
</evidence>
<keyword evidence="10" id="KW-1185">Reference proteome</keyword>